<evidence type="ECO:0000313" key="2">
    <source>
        <dbReference type="EMBL" id="ONK62259.1"/>
    </source>
</evidence>
<dbReference type="EMBL" id="CM007387">
    <property type="protein sequence ID" value="ONK62259.1"/>
    <property type="molecule type" value="Genomic_DNA"/>
</dbReference>
<feature type="region of interest" description="Disordered" evidence="1">
    <location>
        <begin position="32"/>
        <end position="75"/>
    </location>
</feature>
<reference evidence="3" key="1">
    <citation type="journal article" date="2017" name="Nat. Commun.">
        <title>The asparagus genome sheds light on the origin and evolution of a young Y chromosome.</title>
        <authorList>
            <person name="Harkess A."/>
            <person name="Zhou J."/>
            <person name="Xu C."/>
            <person name="Bowers J.E."/>
            <person name="Van der Hulst R."/>
            <person name="Ayyampalayam S."/>
            <person name="Mercati F."/>
            <person name="Riccardi P."/>
            <person name="McKain M.R."/>
            <person name="Kakrana A."/>
            <person name="Tang H."/>
            <person name="Ray J."/>
            <person name="Groenendijk J."/>
            <person name="Arikit S."/>
            <person name="Mathioni S.M."/>
            <person name="Nakano M."/>
            <person name="Shan H."/>
            <person name="Telgmann-Rauber A."/>
            <person name="Kanno A."/>
            <person name="Yue Z."/>
            <person name="Chen H."/>
            <person name="Li W."/>
            <person name="Chen Y."/>
            <person name="Xu X."/>
            <person name="Zhang Y."/>
            <person name="Luo S."/>
            <person name="Chen H."/>
            <person name="Gao J."/>
            <person name="Mao Z."/>
            <person name="Pires J.C."/>
            <person name="Luo M."/>
            <person name="Kudrna D."/>
            <person name="Wing R.A."/>
            <person name="Meyers B.C."/>
            <person name="Yi K."/>
            <person name="Kong H."/>
            <person name="Lavrijsen P."/>
            <person name="Sunseri F."/>
            <person name="Falavigna A."/>
            <person name="Ye Y."/>
            <person name="Leebens-Mack J.H."/>
            <person name="Chen G."/>
        </authorList>
    </citation>
    <scope>NUCLEOTIDE SEQUENCE [LARGE SCALE GENOMIC DNA]</scope>
    <source>
        <strain evidence="3">cv. DH0086</strain>
    </source>
</reference>
<accession>A0A5P1EBT9</accession>
<organism evidence="2 3">
    <name type="scientific">Asparagus officinalis</name>
    <name type="common">Garden asparagus</name>
    <dbReference type="NCBI Taxonomy" id="4686"/>
    <lineage>
        <taxon>Eukaryota</taxon>
        <taxon>Viridiplantae</taxon>
        <taxon>Streptophyta</taxon>
        <taxon>Embryophyta</taxon>
        <taxon>Tracheophyta</taxon>
        <taxon>Spermatophyta</taxon>
        <taxon>Magnoliopsida</taxon>
        <taxon>Liliopsida</taxon>
        <taxon>Asparagales</taxon>
        <taxon>Asparagaceae</taxon>
        <taxon>Asparagoideae</taxon>
        <taxon>Asparagus</taxon>
    </lineage>
</organism>
<dbReference type="Proteomes" id="UP000243459">
    <property type="component" value="Chromosome 7"/>
</dbReference>
<evidence type="ECO:0000313" key="3">
    <source>
        <dbReference type="Proteomes" id="UP000243459"/>
    </source>
</evidence>
<name>A0A5P1EBT9_ASPOF</name>
<proteinExistence type="predicted"/>
<evidence type="ECO:0000256" key="1">
    <source>
        <dbReference type="SAM" id="MobiDB-lite"/>
    </source>
</evidence>
<dbReference type="AlphaFoldDB" id="A0A5P1EBT9"/>
<protein>
    <submittedName>
        <fullName evidence="2">Uncharacterized protein</fullName>
    </submittedName>
</protein>
<dbReference type="Gramene" id="ONK62259">
    <property type="protein sequence ID" value="ONK62259"/>
    <property type="gene ID" value="A4U43_C07F2000"/>
</dbReference>
<gene>
    <name evidence="2" type="ORF">A4U43_C07F2000</name>
</gene>
<keyword evidence="3" id="KW-1185">Reference proteome</keyword>
<sequence>MKIWVEFSNFRVEASFSHGGRLIELSRRSAGRSRFEDDLEESSSGRQRRDPAAAATETRRMTSQQPAVGPGEAARTGSTWWLRDARVDLRRDLRRIQRPRRHRLPPLQPLLRCPARAQWHSLDPRRTTSGFFAGEKENSMEARLG</sequence>